<evidence type="ECO:0000313" key="4">
    <source>
        <dbReference type="Proteomes" id="UP000661112"/>
    </source>
</evidence>
<dbReference type="Proteomes" id="UP000661112">
    <property type="component" value="Unassembled WGS sequence"/>
</dbReference>
<dbReference type="NCBIfam" id="TIGR01901">
    <property type="entry name" value="adhes_NPXG"/>
    <property type="match status" value="1"/>
</dbReference>
<feature type="compositionally biased region" description="Polar residues" evidence="1">
    <location>
        <begin position="735"/>
        <end position="760"/>
    </location>
</feature>
<feature type="region of interest" description="Disordered" evidence="1">
    <location>
        <begin position="721"/>
        <end position="791"/>
    </location>
</feature>
<keyword evidence="4" id="KW-1185">Reference proteome</keyword>
<dbReference type="SUPFAM" id="SSF51126">
    <property type="entry name" value="Pectin lyase-like"/>
    <property type="match status" value="3"/>
</dbReference>
<gene>
    <name evidence="3" type="ORF">H6G83_31205</name>
</gene>
<dbReference type="InterPro" id="IPR012334">
    <property type="entry name" value="Pectin_lyas_fold"/>
</dbReference>
<name>A0ABR8DD13_9NOST</name>
<organism evidence="3 4">
    <name type="scientific">Anabaena azotica FACHB-119</name>
    <dbReference type="NCBI Taxonomy" id="947527"/>
    <lineage>
        <taxon>Bacteria</taxon>
        <taxon>Bacillati</taxon>
        <taxon>Cyanobacteriota</taxon>
        <taxon>Cyanophyceae</taxon>
        <taxon>Nostocales</taxon>
        <taxon>Nostocaceae</taxon>
        <taxon>Anabaena</taxon>
        <taxon>Anabaena azotica</taxon>
    </lineage>
</organism>
<feature type="domain" description="Filamentous haemagglutinin FhaB/tRNA nuclease CdiA-like TPS" evidence="2">
    <location>
        <begin position="11"/>
        <end position="123"/>
    </location>
</feature>
<dbReference type="Pfam" id="PF05860">
    <property type="entry name" value="TPS"/>
    <property type="match status" value="1"/>
</dbReference>
<dbReference type="RefSeq" id="WP_190479413.1">
    <property type="nucleotide sequence ID" value="NZ_JACJSG010000066.1"/>
</dbReference>
<protein>
    <submittedName>
        <fullName evidence="3">Filamentous hemagglutinin N-terminal domain-containing protein</fullName>
    </submittedName>
</protein>
<dbReference type="InterPro" id="IPR008638">
    <property type="entry name" value="FhaB/CdiA-like_TPS"/>
</dbReference>
<evidence type="ECO:0000313" key="3">
    <source>
        <dbReference type="EMBL" id="MBD2505019.1"/>
    </source>
</evidence>
<feature type="compositionally biased region" description="Polar residues" evidence="1">
    <location>
        <begin position="768"/>
        <end position="791"/>
    </location>
</feature>
<dbReference type="Gene3D" id="2.160.20.10">
    <property type="entry name" value="Single-stranded right-handed beta-helix, Pectin lyase-like"/>
    <property type="match status" value="2"/>
</dbReference>
<evidence type="ECO:0000256" key="1">
    <source>
        <dbReference type="SAM" id="MobiDB-lite"/>
    </source>
</evidence>
<sequence length="791" mass="81644">MTTPSNAQVIPDATLQNNTTININGTTINIEGGTRLGNNLFHSLREFSVSTGSTVHFNNPIGIEAIITRITGGTVSNIDGLIRTNGTGNLFLINPSGIVFGPNARLDIGGSLFVTTADALEFADGSSFSAVNPKQPLLTVSIPIGLRFSSKSGSITVQGTGEGLTALNTGSTPIIRNSNPSGISANTGKTLSLIGGDINTVGATLSSAEGNINLVSINSGLVRFNSSGSSFNFDNTVSFKNINLSERSLVDTSGNQGGSINLFGNNVSINSGSALLIQNRDLSSGHINIQAREKVEISGISQSNNRFYTVVRTESLGSQRAGHLNISAKDLIIEGGGNLASRNYNSGDGGDITINVSDRLNIAGFSSFNSLIGSSIVTSTLSSATAGNITVTARRVTADNGGTIASLTRGQTGVSGNLTINASDSIELKDSISNSGINYAASAFTSATTGSGNAGTLEINTDRLTVQPKTSINTSTLSAGNAGTLRINARNLEVRGSINSSATRANQNQQSVFGAPPIPSGSPGEVSINSNSLNITDGGQIAVVNEGTGDAGVLSVRSNTISLVNQGAINATTTSGQGGDISLNSQNIRLNNSSISATAGGTGNGGNINIDTKSIILQNNSSITANAFEGNGGNITIDTQGFFISRNSFITASSERGIDGTVRVNSAQRNFIELSNLKIVDPPQVQRGCSATEEDLPVRLTITPNPGLPVNPTDMLTPMMPWIDENAPSTPLPQVESSNQEEQPISAQGSRRNPDGTISLTALPEEGQNFNSQPSTNPTSSCQFNISQQLD</sequence>
<comment type="caution">
    <text evidence="3">The sequence shown here is derived from an EMBL/GenBank/DDBJ whole genome shotgun (WGS) entry which is preliminary data.</text>
</comment>
<dbReference type="InterPro" id="IPR011050">
    <property type="entry name" value="Pectin_lyase_fold/virulence"/>
</dbReference>
<dbReference type="SMART" id="SM00912">
    <property type="entry name" value="Haemagg_act"/>
    <property type="match status" value="1"/>
</dbReference>
<evidence type="ECO:0000259" key="2">
    <source>
        <dbReference type="SMART" id="SM00912"/>
    </source>
</evidence>
<reference evidence="3 4" key="1">
    <citation type="journal article" date="2020" name="ISME J.">
        <title>Comparative genomics reveals insights into cyanobacterial evolution and habitat adaptation.</title>
        <authorList>
            <person name="Chen M.Y."/>
            <person name="Teng W.K."/>
            <person name="Zhao L."/>
            <person name="Hu C.X."/>
            <person name="Zhou Y.K."/>
            <person name="Han B.P."/>
            <person name="Song L.R."/>
            <person name="Shu W.S."/>
        </authorList>
    </citation>
    <scope>NUCLEOTIDE SEQUENCE [LARGE SCALE GENOMIC DNA]</scope>
    <source>
        <strain evidence="3 4">FACHB-119</strain>
    </source>
</reference>
<dbReference type="EMBL" id="JACJSG010000066">
    <property type="protein sequence ID" value="MBD2505019.1"/>
    <property type="molecule type" value="Genomic_DNA"/>
</dbReference>
<proteinExistence type="predicted"/>
<feature type="region of interest" description="Disordered" evidence="1">
    <location>
        <begin position="502"/>
        <end position="528"/>
    </location>
</feature>
<feature type="compositionally biased region" description="Polar residues" evidence="1">
    <location>
        <begin position="502"/>
        <end position="512"/>
    </location>
</feature>
<accession>A0ABR8DD13</accession>